<gene>
    <name evidence="1" type="ORF">Tco_0952066</name>
</gene>
<comment type="caution">
    <text evidence="1">The sequence shown here is derived from an EMBL/GenBank/DDBJ whole genome shotgun (WGS) entry which is preliminary data.</text>
</comment>
<accession>A0ABQ5DYR9</accession>
<evidence type="ECO:0000313" key="2">
    <source>
        <dbReference type="Proteomes" id="UP001151760"/>
    </source>
</evidence>
<keyword evidence="2" id="KW-1185">Reference proteome</keyword>
<organism evidence="1 2">
    <name type="scientific">Tanacetum coccineum</name>
    <dbReference type="NCBI Taxonomy" id="301880"/>
    <lineage>
        <taxon>Eukaryota</taxon>
        <taxon>Viridiplantae</taxon>
        <taxon>Streptophyta</taxon>
        <taxon>Embryophyta</taxon>
        <taxon>Tracheophyta</taxon>
        <taxon>Spermatophyta</taxon>
        <taxon>Magnoliopsida</taxon>
        <taxon>eudicotyledons</taxon>
        <taxon>Gunneridae</taxon>
        <taxon>Pentapetalae</taxon>
        <taxon>asterids</taxon>
        <taxon>campanulids</taxon>
        <taxon>Asterales</taxon>
        <taxon>Asteraceae</taxon>
        <taxon>Asteroideae</taxon>
        <taxon>Anthemideae</taxon>
        <taxon>Anthemidinae</taxon>
        <taxon>Tanacetum</taxon>
    </lineage>
</organism>
<evidence type="ECO:0000313" key="1">
    <source>
        <dbReference type="EMBL" id="GJT43351.1"/>
    </source>
</evidence>
<sequence length="93" mass="10255">MSERLMALDEYLDEPLESDQAHLLLGTRYAGSFSYHFPSLNSLVLEARTAIIVAATFPAKDSSGEHVLRLGADKQLENTTLLDTGEPMYTPVL</sequence>
<dbReference type="Proteomes" id="UP001151760">
    <property type="component" value="Unassembled WGS sequence"/>
</dbReference>
<reference evidence="1" key="1">
    <citation type="journal article" date="2022" name="Int. J. Mol. Sci.">
        <title>Draft Genome of Tanacetum Coccineum: Genomic Comparison of Closely Related Tanacetum-Family Plants.</title>
        <authorList>
            <person name="Yamashiro T."/>
            <person name="Shiraishi A."/>
            <person name="Nakayama K."/>
            <person name="Satake H."/>
        </authorList>
    </citation>
    <scope>NUCLEOTIDE SEQUENCE</scope>
</reference>
<reference evidence="1" key="2">
    <citation type="submission" date="2022-01" db="EMBL/GenBank/DDBJ databases">
        <authorList>
            <person name="Yamashiro T."/>
            <person name="Shiraishi A."/>
            <person name="Satake H."/>
            <person name="Nakayama K."/>
        </authorList>
    </citation>
    <scope>NUCLEOTIDE SEQUENCE</scope>
</reference>
<protein>
    <submittedName>
        <fullName evidence="1">Uncharacterized protein</fullName>
    </submittedName>
</protein>
<name>A0ABQ5DYR9_9ASTR</name>
<dbReference type="EMBL" id="BQNB010015721">
    <property type="protein sequence ID" value="GJT43351.1"/>
    <property type="molecule type" value="Genomic_DNA"/>
</dbReference>
<proteinExistence type="predicted"/>